<dbReference type="Proteomes" id="UP001345963">
    <property type="component" value="Unassembled WGS sequence"/>
</dbReference>
<proteinExistence type="predicted"/>
<gene>
    <name evidence="1" type="ORF">ATANTOWER_001424</name>
</gene>
<name>A0ABU7BZT8_9TELE</name>
<sequence>MEHRPDPDLQMSLQCAGLHNILTWRCSVCMNIYHKVLLEMHYLLLIISSCHEYTVYFQYDIQEMTEMMVAKMLKVPEKVGSNNTTIYNITQSLVSRKILLRYSSQCGMLHFSSVQLL</sequence>
<organism evidence="1 2">
    <name type="scientific">Ataeniobius toweri</name>
    <dbReference type="NCBI Taxonomy" id="208326"/>
    <lineage>
        <taxon>Eukaryota</taxon>
        <taxon>Metazoa</taxon>
        <taxon>Chordata</taxon>
        <taxon>Craniata</taxon>
        <taxon>Vertebrata</taxon>
        <taxon>Euteleostomi</taxon>
        <taxon>Actinopterygii</taxon>
        <taxon>Neopterygii</taxon>
        <taxon>Teleostei</taxon>
        <taxon>Neoteleostei</taxon>
        <taxon>Acanthomorphata</taxon>
        <taxon>Ovalentaria</taxon>
        <taxon>Atherinomorphae</taxon>
        <taxon>Cyprinodontiformes</taxon>
        <taxon>Goodeidae</taxon>
        <taxon>Ataeniobius</taxon>
    </lineage>
</organism>
<comment type="caution">
    <text evidence="1">The sequence shown here is derived from an EMBL/GenBank/DDBJ whole genome shotgun (WGS) entry which is preliminary data.</text>
</comment>
<evidence type="ECO:0000313" key="1">
    <source>
        <dbReference type="EMBL" id="MED6254874.1"/>
    </source>
</evidence>
<evidence type="ECO:0000313" key="2">
    <source>
        <dbReference type="Proteomes" id="UP001345963"/>
    </source>
</evidence>
<reference evidence="1 2" key="1">
    <citation type="submission" date="2021-07" db="EMBL/GenBank/DDBJ databases">
        <authorList>
            <person name="Palmer J.M."/>
        </authorList>
    </citation>
    <scope>NUCLEOTIDE SEQUENCE [LARGE SCALE GENOMIC DNA]</scope>
    <source>
        <strain evidence="1 2">AT_MEX2019</strain>
        <tissue evidence="1">Muscle</tissue>
    </source>
</reference>
<keyword evidence="2" id="KW-1185">Reference proteome</keyword>
<accession>A0ABU7BZT8</accession>
<dbReference type="EMBL" id="JAHUTI010069986">
    <property type="protein sequence ID" value="MED6254874.1"/>
    <property type="molecule type" value="Genomic_DNA"/>
</dbReference>
<protein>
    <submittedName>
        <fullName evidence="1">Uncharacterized protein</fullName>
    </submittedName>
</protein>